<dbReference type="Proteomes" id="UP000238413">
    <property type="component" value="Chromosome"/>
</dbReference>
<proteinExistence type="predicted"/>
<gene>
    <name evidence="1" type="ORF">C4B68_07125</name>
</gene>
<reference evidence="1 2" key="1">
    <citation type="submission" date="2018-02" db="EMBL/GenBank/DDBJ databases">
        <title>Complete genome sequence of Streptomyces dengpaensis, the producer of angucyclines.</title>
        <authorList>
            <person name="Yumei L."/>
        </authorList>
    </citation>
    <scope>NUCLEOTIDE SEQUENCE [LARGE SCALE GENOMIC DNA]</scope>
    <source>
        <strain evidence="1 2">XZHG99</strain>
    </source>
</reference>
<evidence type="ECO:0000313" key="1">
    <source>
        <dbReference type="EMBL" id="AVH55590.1"/>
    </source>
</evidence>
<evidence type="ECO:0000313" key="2">
    <source>
        <dbReference type="Proteomes" id="UP000238413"/>
    </source>
</evidence>
<name>A0ABM6SN55_9ACTN</name>
<keyword evidence="2" id="KW-1185">Reference proteome</keyword>
<organism evidence="1 2">
    <name type="scientific">Streptomyces dengpaensis</name>
    <dbReference type="NCBI Taxonomy" id="2049881"/>
    <lineage>
        <taxon>Bacteria</taxon>
        <taxon>Bacillati</taxon>
        <taxon>Actinomycetota</taxon>
        <taxon>Actinomycetes</taxon>
        <taxon>Kitasatosporales</taxon>
        <taxon>Streptomycetaceae</taxon>
        <taxon>Streptomyces</taxon>
    </lineage>
</organism>
<accession>A0ABM6SN55</accession>
<protein>
    <submittedName>
        <fullName evidence="1">Uncharacterized protein</fullName>
    </submittedName>
</protein>
<sequence>MSDTLPIPTEADWLLNEGRAGVTVIRLVPGIEPGLTTGLVITITDDQMRLEASGGGAHYLGQPDALTIRQAIRLARDLSYLRLADSRDEHQSGEDGVAQSALSS</sequence>
<dbReference type="EMBL" id="CP026652">
    <property type="protein sequence ID" value="AVH55590.1"/>
    <property type="molecule type" value="Genomic_DNA"/>
</dbReference>